<dbReference type="Proteomes" id="UP000014074">
    <property type="component" value="Unassembled WGS sequence"/>
</dbReference>
<dbReference type="OrthoDB" id="10261408at2759"/>
<name>R8BHS0_PHAM7</name>
<protein>
    <submittedName>
        <fullName evidence="1">Uncharacterized protein</fullName>
    </submittedName>
</protein>
<dbReference type="GeneID" id="19326205"/>
<dbReference type="EMBL" id="KB933188">
    <property type="protein sequence ID" value="EON98851.1"/>
    <property type="molecule type" value="Genomic_DNA"/>
</dbReference>
<gene>
    <name evidence="1" type="ORF">UCRPA7_5631</name>
</gene>
<accession>R8BHS0</accession>
<sequence>MAMRNGVMTAAEAQDAIEQLGVALNNPKMIEEPTSMIVDLDLAMTDPLAARAGTLAEQFKDLALFDEFTTSTTVANEPTKM</sequence>
<dbReference type="HOGENOM" id="CLU_2575543_0_0_1"/>
<dbReference type="RefSeq" id="XP_007916367.1">
    <property type="nucleotide sequence ID" value="XM_007918176.1"/>
</dbReference>
<reference evidence="2" key="1">
    <citation type="journal article" date="2013" name="Genome Announc.">
        <title>Draft genome sequence of the ascomycete Phaeoacremonium aleophilum strain UCR-PA7, a causal agent of the esca disease complex in grapevines.</title>
        <authorList>
            <person name="Blanco-Ulate B."/>
            <person name="Rolshausen P."/>
            <person name="Cantu D."/>
        </authorList>
    </citation>
    <scope>NUCLEOTIDE SEQUENCE [LARGE SCALE GENOMIC DNA]</scope>
    <source>
        <strain evidence="2">UCR-PA7</strain>
    </source>
</reference>
<keyword evidence="2" id="KW-1185">Reference proteome</keyword>
<evidence type="ECO:0000313" key="2">
    <source>
        <dbReference type="Proteomes" id="UP000014074"/>
    </source>
</evidence>
<dbReference type="AlphaFoldDB" id="R8BHS0"/>
<evidence type="ECO:0000313" key="1">
    <source>
        <dbReference type="EMBL" id="EON98851.1"/>
    </source>
</evidence>
<dbReference type="KEGG" id="tmn:UCRPA7_5631"/>
<proteinExistence type="predicted"/>
<organism evidence="1 2">
    <name type="scientific">Phaeoacremonium minimum (strain UCR-PA7)</name>
    <name type="common">Esca disease fungus</name>
    <name type="synonym">Togninia minima</name>
    <dbReference type="NCBI Taxonomy" id="1286976"/>
    <lineage>
        <taxon>Eukaryota</taxon>
        <taxon>Fungi</taxon>
        <taxon>Dikarya</taxon>
        <taxon>Ascomycota</taxon>
        <taxon>Pezizomycotina</taxon>
        <taxon>Sordariomycetes</taxon>
        <taxon>Sordariomycetidae</taxon>
        <taxon>Togniniales</taxon>
        <taxon>Togniniaceae</taxon>
        <taxon>Phaeoacremonium</taxon>
    </lineage>
</organism>